<name>A0ABN8Z7L8_RANTA</name>
<dbReference type="EMBL" id="OX459939">
    <property type="protein sequence ID" value="CAI9169430.1"/>
    <property type="molecule type" value="Genomic_DNA"/>
</dbReference>
<accession>A0ABN8Z7L8</accession>
<organism evidence="1 2">
    <name type="scientific">Rangifer tarandus platyrhynchus</name>
    <name type="common">Svalbard reindeer</name>
    <dbReference type="NCBI Taxonomy" id="3082113"/>
    <lineage>
        <taxon>Eukaryota</taxon>
        <taxon>Metazoa</taxon>
        <taxon>Chordata</taxon>
        <taxon>Craniata</taxon>
        <taxon>Vertebrata</taxon>
        <taxon>Euteleostomi</taxon>
        <taxon>Mammalia</taxon>
        <taxon>Eutheria</taxon>
        <taxon>Laurasiatheria</taxon>
        <taxon>Artiodactyla</taxon>
        <taxon>Ruminantia</taxon>
        <taxon>Pecora</taxon>
        <taxon>Cervidae</taxon>
        <taxon>Odocoileinae</taxon>
        <taxon>Rangifer</taxon>
    </lineage>
</organism>
<proteinExistence type="predicted"/>
<evidence type="ECO:0000313" key="1">
    <source>
        <dbReference type="EMBL" id="CAI9169430.1"/>
    </source>
</evidence>
<keyword evidence="2" id="KW-1185">Reference proteome</keyword>
<reference evidence="1" key="1">
    <citation type="submission" date="2023-04" db="EMBL/GenBank/DDBJ databases">
        <authorList>
            <consortium name="ELIXIR-Norway"/>
        </authorList>
    </citation>
    <scope>NUCLEOTIDE SEQUENCE [LARGE SCALE GENOMIC DNA]</scope>
</reference>
<sequence length="174" mass="19060">MRKCTCISPVVGDGLARKNNSAGNNEKAASPPLLPLKASDGSLNKIGTLISSVFRVWRVPFLTLVGMVQFCVRVMFACGWVARVIITPTAPSPASPEGLYAIRIPPCLLMRVLYSFGAGAWQCISAQTRYLYPKAMNIYGRMFACLDSSKAECLKPKGKWKHSGTQLSVLENWM</sequence>
<protein>
    <submittedName>
        <fullName evidence="1">Uncharacterized protein</fullName>
    </submittedName>
</protein>
<dbReference type="Proteomes" id="UP001176941">
    <property type="component" value="Chromosome 3"/>
</dbReference>
<evidence type="ECO:0000313" key="2">
    <source>
        <dbReference type="Proteomes" id="UP001176941"/>
    </source>
</evidence>
<gene>
    <name evidence="1" type="ORF">MRATA1EN1_LOCUS18392</name>
</gene>